<evidence type="ECO:0000256" key="1">
    <source>
        <dbReference type="ARBA" id="ARBA00004370"/>
    </source>
</evidence>
<gene>
    <name evidence="5" type="ORF">SAMN05444266_11158</name>
</gene>
<dbReference type="Proteomes" id="UP000184420">
    <property type="component" value="Unassembled WGS sequence"/>
</dbReference>
<evidence type="ECO:0000256" key="2">
    <source>
        <dbReference type="ARBA" id="ARBA00023136"/>
    </source>
</evidence>
<sequence length="380" mass="42216">MMKNICILILVLSTFPVAGLGQQAADTSAPKGIFNRFIHYMKHTNDVKKQKKFDVSVIGGPYYAPETSGGIAVIAAGLYKTDRSDSLLPVSSASIYGSVSLTGFYGIGINSNTIFPKEKFRLLAKASFSSMPNKYWGIGYEDGSNKDGYTDYTLVTKKISADFSVKIHGRLFGGLSVMLNDGSARKIDTSGGTPLMQPEHVFAFGAGPFISFDSRDFIPNPYKGVYVRAGYKFFPSTFGNDEVFGKLEVQVDWYKRLWKTGILALDFFTESNYGEVPWSLMAEAGGSNRLRGYFEGRYRDKKYLSGQVELRQKIVGRNGAVVWVGAGNVCPAYKNLRLDQTLISYGVGYRWEFKKRVNIRLDFGMGSDQSGFYFGINEVF</sequence>
<dbReference type="Gene3D" id="2.40.160.50">
    <property type="entry name" value="membrane protein fhac: a member of the omp85/tpsb transporter family"/>
    <property type="match status" value="1"/>
</dbReference>
<dbReference type="EMBL" id="FRBL01000011">
    <property type="protein sequence ID" value="SHM79713.1"/>
    <property type="molecule type" value="Genomic_DNA"/>
</dbReference>
<keyword evidence="3" id="KW-0732">Signal</keyword>
<comment type="subcellular location">
    <subcellularLocation>
        <location evidence="1">Membrane</location>
    </subcellularLocation>
</comment>
<dbReference type="OrthoDB" id="9771071at2"/>
<feature type="signal peptide" evidence="3">
    <location>
        <begin position="1"/>
        <end position="18"/>
    </location>
</feature>
<dbReference type="AlphaFoldDB" id="A0A1M7LPW2"/>
<dbReference type="InterPro" id="IPR000184">
    <property type="entry name" value="Bac_surfAg_D15"/>
</dbReference>
<keyword evidence="2" id="KW-0472">Membrane</keyword>
<name>A0A1M7LPW2_9BACT</name>
<keyword evidence="6" id="KW-1185">Reference proteome</keyword>
<organism evidence="5 6">
    <name type="scientific">Chitinophaga jiangningensis</name>
    <dbReference type="NCBI Taxonomy" id="1419482"/>
    <lineage>
        <taxon>Bacteria</taxon>
        <taxon>Pseudomonadati</taxon>
        <taxon>Bacteroidota</taxon>
        <taxon>Chitinophagia</taxon>
        <taxon>Chitinophagales</taxon>
        <taxon>Chitinophagaceae</taxon>
        <taxon>Chitinophaga</taxon>
    </lineage>
</organism>
<dbReference type="STRING" id="1419482.SAMN05444266_11158"/>
<accession>A0A1M7LPW2</accession>
<evidence type="ECO:0000313" key="5">
    <source>
        <dbReference type="EMBL" id="SHM79713.1"/>
    </source>
</evidence>
<feature type="domain" description="Bacterial surface antigen (D15)" evidence="4">
    <location>
        <begin position="143"/>
        <end position="380"/>
    </location>
</feature>
<protein>
    <submittedName>
        <fullName evidence="5">Surface antigen</fullName>
    </submittedName>
</protein>
<dbReference type="GO" id="GO:0019867">
    <property type="term" value="C:outer membrane"/>
    <property type="evidence" value="ECO:0007669"/>
    <property type="project" value="InterPro"/>
</dbReference>
<evidence type="ECO:0000313" key="6">
    <source>
        <dbReference type="Proteomes" id="UP000184420"/>
    </source>
</evidence>
<evidence type="ECO:0000256" key="3">
    <source>
        <dbReference type="SAM" id="SignalP"/>
    </source>
</evidence>
<reference evidence="5 6" key="1">
    <citation type="submission" date="2016-11" db="EMBL/GenBank/DDBJ databases">
        <authorList>
            <person name="Jaros S."/>
            <person name="Januszkiewicz K."/>
            <person name="Wedrychowicz H."/>
        </authorList>
    </citation>
    <scope>NUCLEOTIDE SEQUENCE [LARGE SCALE GENOMIC DNA]</scope>
    <source>
        <strain evidence="5 6">DSM 27406</strain>
    </source>
</reference>
<dbReference type="Pfam" id="PF01103">
    <property type="entry name" value="Omp85"/>
    <property type="match status" value="1"/>
</dbReference>
<evidence type="ECO:0000259" key="4">
    <source>
        <dbReference type="Pfam" id="PF01103"/>
    </source>
</evidence>
<feature type="chain" id="PRO_5009927970" evidence="3">
    <location>
        <begin position="19"/>
        <end position="380"/>
    </location>
</feature>
<proteinExistence type="predicted"/>